<reference evidence="2 3" key="2">
    <citation type="submission" date="2019-01" db="EMBL/GenBank/DDBJ databases">
        <title>The decoding of complex shrimp genome reveals the adaptation for benthos swimmer, frequently molting mechanism and breeding impact on genome.</title>
        <authorList>
            <person name="Sun Y."/>
            <person name="Gao Y."/>
            <person name="Yu Y."/>
        </authorList>
    </citation>
    <scope>NUCLEOTIDE SEQUENCE [LARGE SCALE GENOMIC DNA]</scope>
    <source>
        <tissue evidence="2">Muscle</tissue>
    </source>
</reference>
<dbReference type="PANTHER" id="PTHR28037:SF1">
    <property type="entry name" value="ALCOHOL O-ACETYLTRANSFERASE 1-RELATED"/>
    <property type="match status" value="1"/>
</dbReference>
<dbReference type="Proteomes" id="UP000283509">
    <property type="component" value="Unassembled WGS sequence"/>
</dbReference>
<dbReference type="PANTHER" id="PTHR28037">
    <property type="entry name" value="ALCOHOL O-ACETYLTRANSFERASE 1-RELATED"/>
    <property type="match status" value="1"/>
</dbReference>
<keyword evidence="3" id="KW-1185">Reference proteome</keyword>
<dbReference type="OrthoDB" id="6345137at2759"/>
<protein>
    <submittedName>
        <fullName evidence="2">Uncharacterized protein</fullName>
    </submittedName>
</protein>
<evidence type="ECO:0000256" key="1">
    <source>
        <dbReference type="SAM" id="MobiDB-lite"/>
    </source>
</evidence>
<gene>
    <name evidence="2" type="ORF">C7M84_011441</name>
</gene>
<dbReference type="Gene3D" id="3.30.559.30">
    <property type="entry name" value="Nonribosomal peptide synthetase, condensation domain"/>
    <property type="match status" value="1"/>
</dbReference>
<dbReference type="Gene3D" id="3.30.559.10">
    <property type="entry name" value="Chloramphenicol acetyltransferase-like domain"/>
    <property type="match status" value="1"/>
</dbReference>
<evidence type="ECO:0000313" key="2">
    <source>
        <dbReference type="EMBL" id="ROT70286.1"/>
    </source>
</evidence>
<evidence type="ECO:0000313" key="3">
    <source>
        <dbReference type="Proteomes" id="UP000283509"/>
    </source>
</evidence>
<dbReference type="AlphaFoldDB" id="A0A423T1E4"/>
<accession>A0A423T1E4</accession>
<dbReference type="Pfam" id="PF07247">
    <property type="entry name" value="AATase"/>
    <property type="match status" value="1"/>
</dbReference>
<reference evidence="2 3" key="1">
    <citation type="submission" date="2018-04" db="EMBL/GenBank/DDBJ databases">
        <authorList>
            <person name="Zhang X."/>
            <person name="Yuan J."/>
            <person name="Li F."/>
            <person name="Xiang J."/>
        </authorList>
    </citation>
    <scope>NUCLEOTIDE SEQUENCE [LARGE SCALE GENOMIC DNA]</scope>
    <source>
        <tissue evidence="2">Muscle</tissue>
    </source>
</reference>
<name>A0A423T1E4_PENVA</name>
<sequence>METFLKGCLASASYLISGSPFDAADTDLDDGESVVSTTVNNNYDKQWKTTTPSFQADAPRFMAPGNATAAAPLLCQSLEGARGSPPQQQQQTFAPGQRLGKQTVGGGWVRPLGYAEKFMTAAHGYGCMTTVYSLWLDSRTPLSLDVIKYAATIMYRKMPNLRMEMAERDGRLWWREMAREVVNVEELETRDVEGAVETLLKRRYDVKAGPLWFTRFIRLSPQEQGVRDDNHNLKYKYACLFGFHHNVSDGTTNMKFCKVFLKVLNDLVQGKEIDMCQEGTFAPPLQDRLADRIGAYFLFVYMFLRRLYTCILTFGIPVRNFTSRFRMPAHNEAATRMIHHELDEDATRKLLRRCKMEGVTLNSAFTAAANLTMYKMMAQKGGRLKNTDLWSSQAVNMRRYWPKEQQSNSFGCHISLLDVSFPTGPDDERAFWRYARQVHARLKYHLTESKRALTLQPMSERLIILIRHNAWLAWLRLPSANDGHYTVTNMGDLTHTFPGTGEEVEVSLVLRSVSCHFMPTLCQHTLQTFRGRFCYSLDYYTQKITKENATTYAQGIMDFLRYAIHAPN</sequence>
<dbReference type="InterPro" id="IPR023213">
    <property type="entry name" value="CAT-like_dom_sf"/>
</dbReference>
<feature type="region of interest" description="Disordered" evidence="1">
    <location>
        <begin position="79"/>
        <end position="99"/>
    </location>
</feature>
<proteinExistence type="predicted"/>
<dbReference type="SUPFAM" id="SSF52777">
    <property type="entry name" value="CoA-dependent acyltransferases"/>
    <property type="match status" value="2"/>
</dbReference>
<comment type="caution">
    <text evidence="2">The sequence shown here is derived from an EMBL/GenBank/DDBJ whole genome shotgun (WGS) entry which is preliminary data.</text>
</comment>
<dbReference type="InterPro" id="IPR052058">
    <property type="entry name" value="Alcohol_O-acetyltransferase"/>
</dbReference>
<dbReference type="InterPro" id="IPR010828">
    <property type="entry name" value="Atf2/Sli1-like"/>
</dbReference>
<organism evidence="2 3">
    <name type="scientific">Penaeus vannamei</name>
    <name type="common">Whiteleg shrimp</name>
    <name type="synonym">Litopenaeus vannamei</name>
    <dbReference type="NCBI Taxonomy" id="6689"/>
    <lineage>
        <taxon>Eukaryota</taxon>
        <taxon>Metazoa</taxon>
        <taxon>Ecdysozoa</taxon>
        <taxon>Arthropoda</taxon>
        <taxon>Crustacea</taxon>
        <taxon>Multicrustacea</taxon>
        <taxon>Malacostraca</taxon>
        <taxon>Eumalacostraca</taxon>
        <taxon>Eucarida</taxon>
        <taxon>Decapoda</taxon>
        <taxon>Dendrobranchiata</taxon>
        <taxon>Penaeoidea</taxon>
        <taxon>Penaeidae</taxon>
        <taxon>Penaeus</taxon>
    </lineage>
</organism>
<dbReference type="EMBL" id="QCYY01002445">
    <property type="protein sequence ID" value="ROT70286.1"/>
    <property type="molecule type" value="Genomic_DNA"/>
</dbReference>